<dbReference type="PATRIC" id="fig|517011.3.peg.1766"/>
<dbReference type="Proteomes" id="UP000051386">
    <property type="component" value="Unassembled WGS sequence"/>
</dbReference>
<sequence>MADYLDTRLHMSHYDESTFARSLLLVSELHGMSLVAHACGLDSDAMRRQLNGTRPLYFDSVLGVTRALGIQLRLEASA</sequence>
<dbReference type="AlphaFoldDB" id="A0A0R0CUR8"/>
<comment type="caution">
    <text evidence="1">The sequence shown here is derived from an EMBL/GenBank/DDBJ whole genome shotgun (WGS) entry which is preliminary data.</text>
</comment>
<organism evidence="1 2">
    <name type="scientific">Stenotrophomonas chelatiphaga</name>
    <dbReference type="NCBI Taxonomy" id="517011"/>
    <lineage>
        <taxon>Bacteria</taxon>
        <taxon>Pseudomonadati</taxon>
        <taxon>Pseudomonadota</taxon>
        <taxon>Gammaproteobacteria</taxon>
        <taxon>Lysobacterales</taxon>
        <taxon>Lysobacteraceae</taxon>
        <taxon>Stenotrophomonas</taxon>
    </lineage>
</organism>
<dbReference type="InterPro" id="IPR014057">
    <property type="entry name" value="HI1420"/>
</dbReference>
<evidence type="ECO:0000313" key="2">
    <source>
        <dbReference type="Proteomes" id="UP000051386"/>
    </source>
</evidence>
<gene>
    <name evidence="1" type="ORF">ABB28_10270</name>
</gene>
<reference evidence="1 2" key="1">
    <citation type="submission" date="2015-05" db="EMBL/GenBank/DDBJ databases">
        <title>Genome sequencing and analysis of members of genus Stenotrophomonas.</title>
        <authorList>
            <person name="Patil P.P."/>
            <person name="Midha S."/>
            <person name="Patil P.B."/>
        </authorList>
    </citation>
    <scope>NUCLEOTIDE SEQUENCE [LARGE SCALE GENOMIC DNA]</scope>
    <source>
        <strain evidence="1 2">DSM 21508</strain>
    </source>
</reference>
<dbReference type="Pfam" id="PF21716">
    <property type="entry name" value="dnstrm_HI1420"/>
    <property type="match status" value="1"/>
</dbReference>
<evidence type="ECO:0008006" key="3">
    <source>
        <dbReference type="Google" id="ProtNLM"/>
    </source>
</evidence>
<accession>A0A0R0CUR8</accession>
<dbReference type="EMBL" id="LDJK01000043">
    <property type="protein sequence ID" value="KRG73549.1"/>
    <property type="molecule type" value="Genomic_DNA"/>
</dbReference>
<protein>
    <recommendedName>
        <fullName evidence="3">Addiction module antidote protein</fullName>
    </recommendedName>
</protein>
<proteinExistence type="predicted"/>
<evidence type="ECO:0000313" key="1">
    <source>
        <dbReference type="EMBL" id="KRG73549.1"/>
    </source>
</evidence>
<keyword evidence="2" id="KW-1185">Reference proteome</keyword>
<name>A0A0R0CUR8_9GAMM</name>